<keyword evidence="3" id="KW-0433">Leucine-rich repeat</keyword>
<dbReference type="SMART" id="SM00449">
    <property type="entry name" value="SPRY"/>
    <property type="match status" value="1"/>
</dbReference>
<dbReference type="InterPro" id="IPR004020">
    <property type="entry name" value="DAPIN"/>
</dbReference>
<dbReference type="PANTHER" id="PTHR24106">
    <property type="entry name" value="NACHT, LRR AND CARD DOMAINS-CONTAINING"/>
    <property type="match status" value="1"/>
</dbReference>
<dbReference type="CDD" id="cd16040">
    <property type="entry name" value="SPRY_PRY_SNTX"/>
    <property type="match status" value="1"/>
</dbReference>
<accession>A0A8C1M8G3</accession>
<keyword evidence="4" id="KW-0677">Repeat</keyword>
<dbReference type="SMART" id="SM01289">
    <property type="entry name" value="PYRIN"/>
    <property type="match status" value="1"/>
</dbReference>
<sequence length="1222" mass="139390">MVLLELCRETPIVLWVKRLNSPDSEEDKEVSTNTVIFSSPLKTMESVLELLYKTLDDLDQENLKRFRSLLKQDGRIGAGKLENADVTDIVDRMADNYGPEKAVKITLNILRKMNQNQLAIELQNKNTEVQKSLETAEKHTRKQEDFWLQGFLKTHKMSMKEKVEHIFEGKKKNEAHLMDVYTELFITEGDIKEVNHEHEILKIDVVFKTCKLHDRPIKCSDVFSLNKNKKKILLTKGIAGIGKTVSVHKLILDWTEGKANDNIDCVFLLPFRKINCIKDREISLHELLQKFNPEMKDLETRQIYKSCTLAFIFDGLDESRLTLDFDNGMVTSVEERSSVDELFASLVNGTLLPSALVWVTSRPAAANQIPPEYVGLFTEVRGFTDQQKEEYFRKRFKDETQASRIISHIKKSRSLYIMCYIPVFCWITATVLQDPTGNNADTINMTLTEMNIHFLLIQMNMKSQKYDRKKERARTKLLDTNKTMILKLAKLAFEQLKKENVVFYEKDLKACGIDVSEDFESTGMLTEIFQQEAGLHEMKVFCFVHLSVQEFLAAVHVFLCYLHKNMEELQFFFKEPLNKVRSKHQSISQSASLHKIHMHDSVTDINKVDKKVALHDLLKKAVEIAMQSQRGHLDLFLRFLLGISLESNQKLLEGLFTHTEDSKDSIMKTTEYITKQCQCQKISPEASINLFCCLLELNDKSLYMEIQSYLRSNPEKFLPSSMCSLMTYVLLMSEEVLDEFNLKKYKTTWGGYMSLLPAVRSCRKAILNICELSDTCCETVALALQLPNSPIKELDMSHNGLQDSGVKMLSDGLKSPDCQLEILRLAGCNLTFHCCTSLPSVLKSPNSRLIELDLSDNDLQDSGVKLLSVGLKNPNCQLEKLRLAGCNLTQECCESLSSVLKSSNSCLRELNLSKNDLQDSGVKLLSDGLKSPNCQLNIMRLSGCMVTDEGCCYLASALHSNPSYLKELDLSYNHPGKSGVKMLSDLWNDSNCTLDKLDVDHGGEFRITLQLQNYACDLTLNPNTANTHLILSEENRNITHIFEIQPYPDHPERFDECCQVLCRESLTGRCYWEVEWSHGWAEISVAYKGISRKGRSSHCKFGYNEMSWSLKCSDYRFIGRHNNLRTVIPAPLSPSNRVGVFLDWPAGTLSFYSVSDTHTLTHLHTFNTTFTEPIYAGFRVSLLSSVSLCQIKPCVKNNRNTDKGETSDTAYFSTVNKLEREC</sequence>
<dbReference type="Gene3D" id="3.80.10.10">
    <property type="entry name" value="Ribonuclease Inhibitor"/>
    <property type="match status" value="2"/>
</dbReference>
<dbReference type="Ensembl" id="ENSCCRT00010081598.1">
    <property type="protein sequence ID" value="ENSCCRP00010073696.1"/>
    <property type="gene ID" value="ENSCCRG00010032118.1"/>
</dbReference>
<dbReference type="InterPro" id="IPR006574">
    <property type="entry name" value="PRY"/>
</dbReference>
<dbReference type="FunFam" id="2.60.120.920:FF:000037">
    <property type="entry name" value="Si:dkey-191j3.2"/>
    <property type="match status" value="1"/>
</dbReference>
<dbReference type="Pfam" id="PF14484">
    <property type="entry name" value="FISNA"/>
    <property type="match status" value="1"/>
</dbReference>
<feature type="domain" description="B30.2/SPRY" evidence="7">
    <location>
        <begin position="998"/>
        <end position="1195"/>
    </location>
</feature>
<protein>
    <submittedName>
        <fullName evidence="10">Uncharacterized protein</fullName>
    </submittedName>
</protein>
<keyword evidence="2" id="KW-0963">Cytoplasm</keyword>
<evidence type="ECO:0000259" key="8">
    <source>
        <dbReference type="PROSITE" id="PS50824"/>
    </source>
</evidence>
<evidence type="ECO:0000256" key="2">
    <source>
        <dbReference type="ARBA" id="ARBA00022490"/>
    </source>
</evidence>
<dbReference type="InterPro" id="IPR032675">
    <property type="entry name" value="LRR_dom_sf"/>
</dbReference>
<dbReference type="FunFam" id="3.40.50.300:FF:000210">
    <property type="entry name" value="Si:dkey-16p6.1"/>
    <property type="match status" value="1"/>
</dbReference>
<comment type="subcellular location">
    <subcellularLocation>
        <location evidence="1">Cytoplasm</location>
    </subcellularLocation>
</comment>
<dbReference type="Pfam" id="PF13516">
    <property type="entry name" value="LRR_6"/>
    <property type="match status" value="4"/>
</dbReference>
<dbReference type="InterPro" id="IPR003879">
    <property type="entry name" value="Butyrophylin_SPRY"/>
</dbReference>
<evidence type="ECO:0000256" key="6">
    <source>
        <dbReference type="ARBA" id="ARBA00022840"/>
    </source>
</evidence>
<keyword evidence="5" id="KW-0547">Nucleotide-binding</keyword>
<dbReference type="PROSITE" id="PS50188">
    <property type="entry name" value="B302_SPRY"/>
    <property type="match status" value="1"/>
</dbReference>
<reference evidence="10" key="2">
    <citation type="submission" date="2025-09" db="UniProtKB">
        <authorList>
            <consortium name="Ensembl"/>
        </authorList>
    </citation>
    <scope>IDENTIFICATION</scope>
</reference>
<dbReference type="Pfam" id="PF13765">
    <property type="entry name" value="PRY"/>
    <property type="match status" value="1"/>
</dbReference>
<dbReference type="InterPro" id="IPR043136">
    <property type="entry name" value="B30.2/SPRY_sf"/>
</dbReference>
<dbReference type="Pfam" id="PF17779">
    <property type="entry name" value="WHD_NOD2"/>
    <property type="match status" value="1"/>
</dbReference>
<evidence type="ECO:0000259" key="7">
    <source>
        <dbReference type="PROSITE" id="PS50188"/>
    </source>
</evidence>
<feature type="domain" description="NACHT" evidence="9">
    <location>
        <begin position="231"/>
        <end position="365"/>
    </location>
</feature>
<dbReference type="Gene3D" id="2.60.120.920">
    <property type="match status" value="1"/>
</dbReference>
<evidence type="ECO:0000259" key="9">
    <source>
        <dbReference type="PROSITE" id="PS50837"/>
    </source>
</evidence>
<dbReference type="InterPro" id="IPR003877">
    <property type="entry name" value="SPRY_dom"/>
</dbReference>
<evidence type="ECO:0000313" key="10">
    <source>
        <dbReference type="Ensembl" id="ENSCCRP00010073696.1"/>
    </source>
</evidence>
<dbReference type="PRINTS" id="PR01407">
    <property type="entry name" value="BUTYPHLNCDUF"/>
</dbReference>
<dbReference type="SUPFAM" id="SSF47986">
    <property type="entry name" value="DEATH domain"/>
    <property type="match status" value="1"/>
</dbReference>
<feature type="domain" description="Pyrin" evidence="8">
    <location>
        <begin position="44"/>
        <end position="128"/>
    </location>
</feature>
<dbReference type="InterPro" id="IPR029495">
    <property type="entry name" value="NACHT-assoc"/>
</dbReference>
<dbReference type="InterPro" id="IPR001870">
    <property type="entry name" value="B30.2/SPRY"/>
</dbReference>
<dbReference type="SUPFAM" id="SSF49899">
    <property type="entry name" value="Concanavalin A-like lectins/glucanases"/>
    <property type="match status" value="1"/>
</dbReference>
<dbReference type="InterPro" id="IPR041075">
    <property type="entry name" value="NOD1/2_WH"/>
</dbReference>
<dbReference type="CDD" id="cd08321">
    <property type="entry name" value="Pyrin_ASC-like"/>
    <property type="match status" value="1"/>
</dbReference>
<dbReference type="InterPro" id="IPR007111">
    <property type="entry name" value="NACHT_NTPase"/>
</dbReference>
<dbReference type="FunFam" id="3.80.10.10:FF:000474">
    <property type="entry name" value="Si:ch211-214c20.1"/>
    <property type="match status" value="1"/>
</dbReference>
<dbReference type="GO" id="GO:0005524">
    <property type="term" value="F:ATP binding"/>
    <property type="evidence" value="ECO:0007669"/>
    <property type="project" value="UniProtKB-KW"/>
</dbReference>
<dbReference type="Gene3D" id="1.10.533.10">
    <property type="entry name" value="Death Domain, Fas"/>
    <property type="match status" value="1"/>
</dbReference>
<evidence type="ECO:0000256" key="4">
    <source>
        <dbReference type="ARBA" id="ARBA00022737"/>
    </source>
</evidence>
<dbReference type="SMART" id="SM00589">
    <property type="entry name" value="PRY"/>
    <property type="match status" value="1"/>
</dbReference>
<dbReference type="Pfam" id="PF02758">
    <property type="entry name" value="PYRIN"/>
    <property type="match status" value="1"/>
</dbReference>
<dbReference type="InterPro" id="IPR051261">
    <property type="entry name" value="NLR"/>
</dbReference>
<dbReference type="Pfam" id="PF17776">
    <property type="entry name" value="NLRC4_HD2"/>
    <property type="match status" value="1"/>
</dbReference>
<dbReference type="FunFam" id="3.80.10.10:FF:000100">
    <property type="entry name" value="Si:dkey-11n14.1"/>
    <property type="match status" value="1"/>
</dbReference>
<organism evidence="10 11">
    <name type="scientific">Cyprinus carpio</name>
    <name type="common">Common carp</name>
    <dbReference type="NCBI Taxonomy" id="7962"/>
    <lineage>
        <taxon>Eukaryota</taxon>
        <taxon>Metazoa</taxon>
        <taxon>Chordata</taxon>
        <taxon>Craniata</taxon>
        <taxon>Vertebrata</taxon>
        <taxon>Euteleostomi</taxon>
        <taxon>Actinopterygii</taxon>
        <taxon>Neopterygii</taxon>
        <taxon>Teleostei</taxon>
        <taxon>Ostariophysi</taxon>
        <taxon>Cypriniformes</taxon>
        <taxon>Cyprinidae</taxon>
        <taxon>Cyprininae</taxon>
        <taxon>Cyprinus</taxon>
    </lineage>
</organism>
<dbReference type="PROSITE" id="PS50824">
    <property type="entry name" value="DAPIN"/>
    <property type="match status" value="1"/>
</dbReference>
<dbReference type="Proteomes" id="UP000694427">
    <property type="component" value="Unplaced"/>
</dbReference>
<dbReference type="Pfam" id="PF05729">
    <property type="entry name" value="NACHT"/>
    <property type="match status" value="1"/>
</dbReference>
<dbReference type="InterPro" id="IPR013320">
    <property type="entry name" value="ConA-like_dom_sf"/>
</dbReference>
<dbReference type="InterPro" id="IPR041267">
    <property type="entry name" value="NLRP_HD2"/>
</dbReference>
<evidence type="ECO:0000256" key="1">
    <source>
        <dbReference type="ARBA" id="ARBA00004496"/>
    </source>
</evidence>
<reference evidence="10" key="1">
    <citation type="submission" date="2025-08" db="UniProtKB">
        <authorList>
            <consortium name="Ensembl"/>
        </authorList>
    </citation>
    <scope>IDENTIFICATION</scope>
</reference>
<dbReference type="SMART" id="SM01288">
    <property type="entry name" value="FISNA"/>
    <property type="match status" value="1"/>
</dbReference>
<dbReference type="GO" id="GO:0005737">
    <property type="term" value="C:cytoplasm"/>
    <property type="evidence" value="ECO:0007669"/>
    <property type="project" value="UniProtKB-SubCell"/>
</dbReference>
<dbReference type="Pfam" id="PF00622">
    <property type="entry name" value="SPRY"/>
    <property type="match status" value="1"/>
</dbReference>
<evidence type="ECO:0000256" key="5">
    <source>
        <dbReference type="ARBA" id="ARBA00022741"/>
    </source>
</evidence>
<dbReference type="SUPFAM" id="SSF52047">
    <property type="entry name" value="RNI-like"/>
    <property type="match status" value="1"/>
</dbReference>
<evidence type="ECO:0000313" key="11">
    <source>
        <dbReference type="Proteomes" id="UP000694427"/>
    </source>
</evidence>
<proteinExistence type="predicted"/>
<evidence type="ECO:0000256" key="3">
    <source>
        <dbReference type="ARBA" id="ARBA00022614"/>
    </source>
</evidence>
<dbReference type="SMART" id="SM00368">
    <property type="entry name" value="LRR_RI"/>
    <property type="match status" value="7"/>
</dbReference>
<dbReference type="InterPro" id="IPR001611">
    <property type="entry name" value="Leu-rich_rpt"/>
</dbReference>
<keyword evidence="6" id="KW-0067">ATP-binding</keyword>
<dbReference type="PROSITE" id="PS50837">
    <property type="entry name" value="NACHT"/>
    <property type="match status" value="1"/>
</dbReference>
<dbReference type="InterPro" id="IPR011029">
    <property type="entry name" value="DEATH-like_dom_sf"/>
</dbReference>
<name>A0A8C1M8G3_CYPCA</name>
<dbReference type="AlphaFoldDB" id="A0A8C1M8G3"/>
<keyword evidence="11" id="KW-1185">Reference proteome</keyword>
<dbReference type="InterPro" id="IPR027417">
    <property type="entry name" value="P-loop_NTPase"/>
</dbReference>
<dbReference type="Gene3D" id="3.40.50.300">
    <property type="entry name" value="P-loop containing nucleotide triphosphate hydrolases"/>
    <property type="match status" value="1"/>
</dbReference>